<keyword evidence="4 8" id="KW-0566">Pantothenate biosynthesis</keyword>
<dbReference type="InterPro" id="IPR040442">
    <property type="entry name" value="Pyrv_kinase-like_dom_sf"/>
</dbReference>
<dbReference type="UniPathway" id="UPA00028">
    <property type="reaction ID" value="UER00003"/>
</dbReference>
<sequence>MSKVNEAALRKRISVSTLNKMKQQGQKFSSLTAYDASFAKLFDDQGVHVLLIGDSLGNVVQGLDDTLGVTVQDIAYHTRCVRVATASALVVADLPFMSYATPEQACENAAVLMRAGAQMVKLEGGEWVCDTIRTLVERSVPVCAHIGLMPQSVHVMGGYKVQGKSQEDAERILREAKAVEAAGAQLLVIECVSQKVAKAVTEALSIPVIGIGAGPDTDGQVLVMHDMFGISAGHIPKFSKNFLIEAADMQSAVSRFVSDVAEGRFPAAEHSFD</sequence>
<dbReference type="PATRIC" id="fig|745411.4.peg.1927"/>
<comment type="cofactor">
    <cofactor evidence="8 11">
        <name>Mg(2+)</name>
        <dbReference type="ChEBI" id="CHEBI:18420"/>
    </cofactor>
    <text evidence="8 11">Binds 1 Mg(2+) ion per subunit.</text>
</comment>
<dbReference type="InterPro" id="IPR015813">
    <property type="entry name" value="Pyrv/PenolPyrv_kinase-like_dom"/>
</dbReference>
<keyword evidence="5 8" id="KW-0808">Transferase</keyword>
<reference evidence="12 13" key="1">
    <citation type="journal article" date="2012" name="J. Bacteriol.">
        <title>Genome Sequence of Gallaecimonas xiamenensis Type Strain 3-C-1.</title>
        <authorList>
            <person name="Lai Q."/>
            <person name="Wang L."/>
            <person name="Wang W."/>
            <person name="Shao Z."/>
        </authorList>
    </citation>
    <scope>NUCLEOTIDE SEQUENCE [LARGE SCALE GENOMIC DNA]</scope>
    <source>
        <strain evidence="12 13">3-C-1</strain>
    </source>
</reference>
<dbReference type="Pfam" id="PF02548">
    <property type="entry name" value="Pantoate_transf"/>
    <property type="match status" value="1"/>
</dbReference>
<dbReference type="CDD" id="cd06557">
    <property type="entry name" value="KPHMT-like"/>
    <property type="match status" value="1"/>
</dbReference>
<comment type="function">
    <text evidence="7 8">Catalyzes the reversible reaction in which hydroxymethyl group from 5,10-methylenetetrahydrofolate is transferred onto alpha-ketoisovalerate to form ketopantoate.</text>
</comment>
<dbReference type="AlphaFoldDB" id="K2JF38"/>
<evidence type="ECO:0000256" key="6">
    <source>
        <dbReference type="ARBA" id="ARBA00022723"/>
    </source>
</evidence>
<comment type="caution">
    <text evidence="12">The sequence shown here is derived from an EMBL/GenBank/DDBJ whole genome shotgun (WGS) entry which is preliminary data.</text>
</comment>
<keyword evidence="8 11" id="KW-0460">Magnesium</keyword>
<dbReference type="STRING" id="745411.B3C1_09832"/>
<evidence type="ECO:0000256" key="7">
    <source>
        <dbReference type="ARBA" id="ARBA00056497"/>
    </source>
</evidence>
<comment type="pathway">
    <text evidence="1 8">Cofactor biosynthesis; (R)-pantothenate biosynthesis; (R)-pantoate from 3-methyl-2-oxobutanoate: step 1/2.</text>
</comment>
<dbReference type="InterPro" id="IPR003700">
    <property type="entry name" value="Pantoate_hydroxy_MeTrfase"/>
</dbReference>
<dbReference type="GO" id="GO:0015940">
    <property type="term" value="P:pantothenate biosynthetic process"/>
    <property type="evidence" value="ECO:0007669"/>
    <property type="project" value="UniProtKB-UniRule"/>
</dbReference>
<dbReference type="Proteomes" id="UP000006755">
    <property type="component" value="Unassembled WGS sequence"/>
</dbReference>
<dbReference type="HAMAP" id="MF_00156">
    <property type="entry name" value="PanB"/>
    <property type="match status" value="1"/>
</dbReference>
<dbReference type="EC" id="2.1.2.11" evidence="8"/>
<comment type="subcellular location">
    <subcellularLocation>
        <location evidence="8">Cytoplasm</location>
    </subcellularLocation>
</comment>
<comment type="catalytic activity">
    <reaction evidence="8">
        <text>(6R)-5,10-methylene-5,6,7,8-tetrahydrofolate + 3-methyl-2-oxobutanoate + H2O = 2-dehydropantoate + (6S)-5,6,7,8-tetrahydrofolate</text>
        <dbReference type="Rhea" id="RHEA:11824"/>
        <dbReference type="ChEBI" id="CHEBI:11561"/>
        <dbReference type="ChEBI" id="CHEBI:11851"/>
        <dbReference type="ChEBI" id="CHEBI:15377"/>
        <dbReference type="ChEBI" id="CHEBI:15636"/>
        <dbReference type="ChEBI" id="CHEBI:57453"/>
        <dbReference type="EC" id="2.1.2.11"/>
    </reaction>
</comment>
<feature type="binding site" evidence="8 10">
    <location>
        <begin position="54"/>
        <end position="55"/>
    </location>
    <ligand>
        <name>3-methyl-2-oxobutanoate</name>
        <dbReference type="ChEBI" id="CHEBI:11851"/>
    </ligand>
</feature>
<feature type="binding site" evidence="8 10">
    <location>
        <position position="121"/>
    </location>
    <ligand>
        <name>3-methyl-2-oxobutanoate</name>
        <dbReference type="ChEBI" id="CHEBI:11851"/>
    </ligand>
</feature>
<evidence type="ECO:0000256" key="4">
    <source>
        <dbReference type="ARBA" id="ARBA00022655"/>
    </source>
</evidence>
<dbReference type="PIRSF" id="PIRSF000388">
    <property type="entry name" value="Pantoate_hydroxy_MeTrfase"/>
    <property type="match status" value="1"/>
</dbReference>
<feature type="binding site" evidence="8 11">
    <location>
        <position position="123"/>
    </location>
    <ligand>
        <name>Mg(2+)</name>
        <dbReference type="ChEBI" id="CHEBI:18420"/>
    </ligand>
</feature>
<dbReference type="Gene3D" id="3.20.20.60">
    <property type="entry name" value="Phosphoenolpyruvate-binding domains"/>
    <property type="match status" value="1"/>
</dbReference>
<keyword evidence="13" id="KW-1185">Reference proteome</keyword>
<dbReference type="PANTHER" id="PTHR20881">
    <property type="entry name" value="3-METHYL-2-OXOBUTANOATE HYDROXYMETHYLTRANSFERASE"/>
    <property type="match status" value="1"/>
</dbReference>
<evidence type="ECO:0000256" key="10">
    <source>
        <dbReference type="PIRSR" id="PIRSR000388-2"/>
    </source>
</evidence>
<evidence type="ECO:0000256" key="11">
    <source>
        <dbReference type="PIRSR" id="PIRSR000388-3"/>
    </source>
</evidence>
<evidence type="ECO:0000313" key="13">
    <source>
        <dbReference type="Proteomes" id="UP000006755"/>
    </source>
</evidence>
<evidence type="ECO:0000256" key="1">
    <source>
        <dbReference type="ARBA" id="ARBA00005033"/>
    </source>
</evidence>
<evidence type="ECO:0000313" key="12">
    <source>
        <dbReference type="EMBL" id="EKE73688.1"/>
    </source>
</evidence>
<evidence type="ECO:0000256" key="5">
    <source>
        <dbReference type="ARBA" id="ARBA00022679"/>
    </source>
</evidence>
<keyword evidence="12" id="KW-0489">Methyltransferase</keyword>
<dbReference type="PANTHER" id="PTHR20881:SF0">
    <property type="entry name" value="3-METHYL-2-OXOBUTANOATE HYDROXYMETHYLTRANSFERASE"/>
    <property type="match status" value="1"/>
</dbReference>
<organism evidence="12 13">
    <name type="scientific">Gallaecimonas xiamenensis 3-C-1</name>
    <dbReference type="NCBI Taxonomy" id="745411"/>
    <lineage>
        <taxon>Bacteria</taxon>
        <taxon>Pseudomonadati</taxon>
        <taxon>Pseudomonadota</taxon>
        <taxon>Gammaproteobacteria</taxon>
        <taxon>Enterobacterales</taxon>
        <taxon>Gallaecimonadaceae</taxon>
        <taxon>Gallaecimonas</taxon>
    </lineage>
</organism>
<dbReference type="GO" id="GO:0005737">
    <property type="term" value="C:cytoplasm"/>
    <property type="evidence" value="ECO:0007669"/>
    <property type="project" value="UniProtKB-SubCell"/>
</dbReference>
<evidence type="ECO:0000256" key="8">
    <source>
        <dbReference type="HAMAP-Rule" id="MF_00156"/>
    </source>
</evidence>
<evidence type="ECO:0000256" key="3">
    <source>
        <dbReference type="ARBA" id="ARBA00011424"/>
    </source>
</evidence>
<feature type="binding site" evidence="8 11">
    <location>
        <position position="54"/>
    </location>
    <ligand>
        <name>Mg(2+)</name>
        <dbReference type="ChEBI" id="CHEBI:18420"/>
    </ligand>
</feature>
<dbReference type="GO" id="GO:0000287">
    <property type="term" value="F:magnesium ion binding"/>
    <property type="evidence" value="ECO:0007669"/>
    <property type="project" value="TreeGrafter"/>
</dbReference>
<proteinExistence type="inferred from homology"/>
<keyword evidence="6 8" id="KW-0479">Metal-binding</keyword>
<dbReference type="RefSeq" id="WP_008484559.1">
    <property type="nucleotide sequence ID" value="NZ_AMRI01000012.1"/>
</dbReference>
<dbReference type="NCBIfam" id="NF001452">
    <property type="entry name" value="PRK00311.1"/>
    <property type="match status" value="1"/>
</dbReference>
<accession>K2JF38</accession>
<dbReference type="OrthoDB" id="9781789at2"/>
<dbReference type="EMBL" id="AMRI01000012">
    <property type="protein sequence ID" value="EKE73688.1"/>
    <property type="molecule type" value="Genomic_DNA"/>
</dbReference>
<dbReference type="SUPFAM" id="SSF51621">
    <property type="entry name" value="Phosphoenolpyruvate/pyruvate domain"/>
    <property type="match status" value="1"/>
</dbReference>
<protein>
    <recommendedName>
        <fullName evidence="8">3-methyl-2-oxobutanoate hydroxymethyltransferase</fullName>
        <ecNumber evidence="8">2.1.2.11</ecNumber>
    </recommendedName>
    <alternativeName>
        <fullName evidence="8">Ketopantoate hydroxymethyltransferase</fullName>
        <shortName evidence="8">KPHMT</shortName>
    </alternativeName>
</protein>
<comment type="similarity">
    <text evidence="2 8">Belongs to the PanB family.</text>
</comment>
<name>K2JF38_9GAMM</name>
<gene>
    <name evidence="8 12" type="primary">panB</name>
    <name evidence="12" type="ORF">B3C1_09832</name>
</gene>
<dbReference type="eggNOG" id="COG0413">
    <property type="taxonomic scope" value="Bacteria"/>
</dbReference>
<feature type="active site" description="Proton acceptor" evidence="8 9">
    <location>
        <position position="190"/>
    </location>
</feature>
<feature type="binding site" evidence="8 11">
    <location>
        <position position="93"/>
    </location>
    <ligand>
        <name>Mg(2+)</name>
        <dbReference type="ChEBI" id="CHEBI:18420"/>
    </ligand>
</feature>
<evidence type="ECO:0000256" key="9">
    <source>
        <dbReference type="PIRSR" id="PIRSR000388-1"/>
    </source>
</evidence>
<comment type="subunit">
    <text evidence="3 8">Homodecamer; pentamer of dimers.</text>
</comment>
<dbReference type="NCBIfam" id="TIGR00222">
    <property type="entry name" value="panB"/>
    <property type="match status" value="1"/>
</dbReference>
<evidence type="ECO:0000256" key="2">
    <source>
        <dbReference type="ARBA" id="ARBA00008676"/>
    </source>
</evidence>
<dbReference type="GO" id="GO:0032259">
    <property type="term" value="P:methylation"/>
    <property type="evidence" value="ECO:0007669"/>
    <property type="project" value="UniProtKB-KW"/>
</dbReference>
<feature type="binding site" evidence="8 10">
    <location>
        <position position="93"/>
    </location>
    <ligand>
        <name>3-methyl-2-oxobutanoate</name>
        <dbReference type="ChEBI" id="CHEBI:11851"/>
    </ligand>
</feature>
<keyword evidence="8" id="KW-0963">Cytoplasm</keyword>
<dbReference type="GO" id="GO:0003864">
    <property type="term" value="F:3-methyl-2-oxobutanoate hydroxymethyltransferase activity"/>
    <property type="evidence" value="ECO:0007669"/>
    <property type="project" value="UniProtKB-UniRule"/>
</dbReference>
<dbReference type="FunFam" id="3.20.20.60:FF:000003">
    <property type="entry name" value="3-methyl-2-oxobutanoate hydroxymethyltransferase"/>
    <property type="match status" value="1"/>
</dbReference>
<dbReference type="GO" id="GO:0008168">
    <property type="term" value="F:methyltransferase activity"/>
    <property type="evidence" value="ECO:0007669"/>
    <property type="project" value="UniProtKB-KW"/>
</dbReference>